<evidence type="ECO:0000259" key="1">
    <source>
        <dbReference type="Pfam" id="PF19266"/>
    </source>
</evidence>
<sequence length="232" mass="25764">MAILDALQAERAALKIVACEEHNGMVMPSAPFISLQVNPSQVARAFTTCFTKSKPMGDAGAGRQFSHMQPGTLSFSTVFDGTGVIPRPLFSLLPINVEDQIESLKLVVYDYKGTAHQPNIVQIVWGSQSFTGRLTRLNITYTLFRPSGSPLRATVELAFDEYISRKQRSLEISASSPDLSHMVEVRDGDTLPLLCQRIYGDSRYYAEVARFNGLQRFRSLPPGLQLHFPPLE</sequence>
<dbReference type="Pfam" id="PF19266">
    <property type="entry name" value="CIS_tube"/>
    <property type="match status" value="1"/>
</dbReference>
<accession>A0A4R7BES6</accession>
<proteinExistence type="predicted"/>
<dbReference type="OrthoDB" id="9815939at2"/>
<dbReference type="AlphaFoldDB" id="A0A4R7BES6"/>
<dbReference type="Proteomes" id="UP000295611">
    <property type="component" value="Unassembled WGS sequence"/>
</dbReference>
<organism evidence="2 3">
    <name type="scientific">Paludibacterium purpuratum</name>
    <dbReference type="NCBI Taxonomy" id="1144873"/>
    <lineage>
        <taxon>Bacteria</taxon>
        <taxon>Pseudomonadati</taxon>
        <taxon>Pseudomonadota</taxon>
        <taxon>Betaproteobacteria</taxon>
        <taxon>Neisseriales</taxon>
        <taxon>Chromobacteriaceae</taxon>
        <taxon>Paludibacterium</taxon>
    </lineage>
</organism>
<keyword evidence="3" id="KW-1185">Reference proteome</keyword>
<dbReference type="InterPro" id="IPR045361">
    <property type="entry name" value="CIS_tube_prot_N"/>
</dbReference>
<reference evidence="2 3" key="1">
    <citation type="submission" date="2019-03" db="EMBL/GenBank/DDBJ databases">
        <title>Genomic Encyclopedia of Type Strains, Phase III (KMG-III): the genomes of soil and plant-associated and newly described type strains.</title>
        <authorList>
            <person name="Whitman W."/>
        </authorList>
    </citation>
    <scope>NUCLEOTIDE SEQUENCE [LARGE SCALE GENOMIC DNA]</scope>
    <source>
        <strain evidence="2 3">CECT 8976</strain>
    </source>
</reference>
<comment type="caution">
    <text evidence="2">The sequence shown here is derived from an EMBL/GenBank/DDBJ whole genome shotgun (WGS) entry which is preliminary data.</text>
</comment>
<dbReference type="RefSeq" id="WP_133678098.1">
    <property type="nucleotide sequence ID" value="NZ_SNZP01000001.1"/>
</dbReference>
<protein>
    <recommendedName>
        <fullName evidence="1">Contractile injection system tube protein N-terminal domain-containing protein</fullName>
    </recommendedName>
</protein>
<evidence type="ECO:0000313" key="2">
    <source>
        <dbReference type="EMBL" id="TDR82772.1"/>
    </source>
</evidence>
<name>A0A4R7BES6_9NEIS</name>
<evidence type="ECO:0000313" key="3">
    <source>
        <dbReference type="Proteomes" id="UP000295611"/>
    </source>
</evidence>
<dbReference type="EMBL" id="SNZP01000001">
    <property type="protein sequence ID" value="TDR82772.1"/>
    <property type="molecule type" value="Genomic_DNA"/>
</dbReference>
<gene>
    <name evidence="2" type="ORF">DFP86_101161</name>
</gene>
<feature type="domain" description="Contractile injection system tube protein N-terminal" evidence="1">
    <location>
        <begin position="14"/>
        <end position="168"/>
    </location>
</feature>